<dbReference type="EMBL" id="CM001221">
    <property type="protein sequence ID" value="KEH28248.1"/>
    <property type="molecule type" value="Genomic_DNA"/>
</dbReference>
<protein>
    <submittedName>
        <fullName evidence="1 2">Uncharacterized protein</fullName>
    </submittedName>
</protein>
<proteinExistence type="predicted"/>
<name>A0A072UGH7_MEDTR</name>
<keyword evidence="3" id="KW-1185">Reference proteome</keyword>
<accession>A0A072UGH7</accession>
<dbReference type="Proteomes" id="UP000002051">
    <property type="component" value="Chromosome 5"/>
</dbReference>
<evidence type="ECO:0000313" key="3">
    <source>
        <dbReference type="Proteomes" id="UP000002051"/>
    </source>
</evidence>
<reference evidence="1 3" key="2">
    <citation type="journal article" date="2014" name="BMC Genomics">
        <title>An improved genome release (version Mt4.0) for the model legume Medicago truncatula.</title>
        <authorList>
            <person name="Tang H."/>
            <person name="Krishnakumar V."/>
            <person name="Bidwell S."/>
            <person name="Rosen B."/>
            <person name="Chan A."/>
            <person name="Zhou S."/>
            <person name="Gentzbittel L."/>
            <person name="Childs K.L."/>
            <person name="Yandell M."/>
            <person name="Gundlach H."/>
            <person name="Mayer K.F."/>
            <person name="Schwartz D.C."/>
            <person name="Town C.D."/>
        </authorList>
    </citation>
    <scope>GENOME REANNOTATION</scope>
    <source>
        <strain evidence="1">A17</strain>
        <strain evidence="2 3">cv. Jemalong A17</strain>
    </source>
</reference>
<dbReference type="EnsemblPlants" id="KEH28248">
    <property type="protein sequence ID" value="KEH28248"/>
    <property type="gene ID" value="MTR_5g079325"/>
</dbReference>
<dbReference type="HOGENOM" id="CLU_2797807_0_0_1"/>
<sequence>MTPSGSIPLRLTTLFQFETLDVSNNNLSEFPEVVSVIQNGIHKLHTTRSWDFIGSIIPPQKRFSVKAT</sequence>
<gene>
    <name evidence="1" type="ordered locus">MTR_5g079325</name>
</gene>
<evidence type="ECO:0000313" key="1">
    <source>
        <dbReference type="EMBL" id="KEH28248.1"/>
    </source>
</evidence>
<organism evidence="1 3">
    <name type="scientific">Medicago truncatula</name>
    <name type="common">Barrel medic</name>
    <name type="synonym">Medicago tribuloides</name>
    <dbReference type="NCBI Taxonomy" id="3880"/>
    <lineage>
        <taxon>Eukaryota</taxon>
        <taxon>Viridiplantae</taxon>
        <taxon>Streptophyta</taxon>
        <taxon>Embryophyta</taxon>
        <taxon>Tracheophyta</taxon>
        <taxon>Spermatophyta</taxon>
        <taxon>Magnoliopsida</taxon>
        <taxon>eudicotyledons</taxon>
        <taxon>Gunneridae</taxon>
        <taxon>Pentapetalae</taxon>
        <taxon>rosids</taxon>
        <taxon>fabids</taxon>
        <taxon>Fabales</taxon>
        <taxon>Fabaceae</taxon>
        <taxon>Papilionoideae</taxon>
        <taxon>50 kb inversion clade</taxon>
        <taxon>NPAAA clade</taxon>
        <taxon>Hologalegina</taxon>
        <taxon>IRL clade</taxon>
        <taxon>Trifolieae</taxon>
        <taxon>Medicago</taxon>
    </lineage>
</organism>
<dbReference type="AlphaFoldDB" id="A0A072UGH7"/>
<reference evidence="1 3" key="1">
    <citation type="journal article" date="2011" name="Nature">
        <title>The Medicago genome provides insight into the evolution of rhizobial symbioses.</title>
        <authorList>
            <person name="Young N.D."/>
            <person name="Debelle F."/>
            <person name="Oldroyd G.E."/>
            <person name="Geurts R."/>
            <person name="Cannon S.B."/>
            <person name="Udvardi M.K."/>
            <person name="Benedito V.A."/>
            <person name="Mayer K.F."/>
            <person name="Gouzy J."/>
            <person name="Schoof H."/>
            <person name="Van de Peer Y."/>
            <person name="Proost S."/>
            <person name="Cook D.R."/>
            <person name="Meyers B.C."/>
            <person name="Spannagl M."/>
            <person name="Cheung F."/>
            <person name="De Mita S."/>
            <person name="Krishnakumar V."/>
            <person name="Gundlach H."/>
            <person name="Zhou S."/>
            <person name="Mudge J."/>
            <person name="Bharti A.K."/>
            <person name="Murray J.D."/>
            <person name="Naoumkina M.A."/>
            <person name="Rosen B."/>
            <person name="Silverstein K.A."/>
            <person name="Tang H."/>
            <person name="Rombauts S."/>
            <person name="Zhao P.X."/>
            <person name="Zhou P."/>
            <person name="Barbe V."/>
            <person name="Bardou P."/>
            <person name="Bechner M."/>
            <person name="Bellec A."/>
            <person name="Berger A."/>
            <person name="Berges H."/>
            <person name="Bidwell S."/>
            <person name="Bisseling T."/>
            <person name="Choisne N."/>
            <person name="Couloux A."/>
            <person name="Denny R."/>
            <person name="Deshpande S."/>
            <person name="Dai X."/>
            <person name="Doyle J.J."/>
            <person name="Dudez A.M."/>
            <person name="Farmer A.D."/>
            <person name="Fouteau S."/>
            <person name="Franken C."/>
            <person name="Gibelin C."/>
            <person name="Gish J."/>
            <person name="Goldstein S."/>
            <person name="Gonzalez A.J."/>
            <person name="Green P.J."/>
            <person name="Hallab A."/>
            <person name="Hartog M."/>
            <person name="Hua A."/>
            <person name="Humphray S.J."/>
            <person name="Jeong D.H."/>
            <person name="Jing Y."/>
            <person name="Jocker A."/>
            <person name="Kenton S.M."/>
            <person name="Kim D.J."/>
            <person name="Klee K."/>
            <person name="Lai H."/>
            <person name="Lang C."/>
            <person name="Lin S."/>
            <person name="Macmil S.L."/>
            <person name="Magdelenat G."/>
            <person name="Matthews L."/>
            <person name="McCorrison J."/>
            <person name="Monaghan E.L."/>
            <person name="Mun J.H."/>
            <person name="Najar F.Z."/>
            <person name="Nicholson C."/>
            <person name="Noirot C."/>
            <person name="O'Bleness M."/>
            <person name="Paule C.R."/>
            <person name="Poulain J."/>
            <person name="Prion F."/>
            <person name="Qin B."/>
            <person name="Qu C."/>
            <person name="Retzel E.F."/>
            <person name="Riddle C."/>
            <person name="Sallet E."/>
            <person name="Samain S."/>
            <person name="Samson N."/>
            <person name="Sanders I."/>
            <person name="Saurat O."/>
            <person name="Scarpelli C."/>
            <person name="Schiex T."/>
            <person name="Segurens B."/>
            <person name="Severin A.J."/>
            <person name="Sherrier D.J."/>
            <person name="Shi R."/>
            <person name="Sims S."/>
            <person name="Singer S.R."/>
            <person name="Sinharoy S."/>
            <person name="Sterck L."/>
            <person name="Viollet A."/>
            <person name="Wang B.B."/>
            <person name="Wang K."/>
            <person name="Wang M."/>
            <person name="Wang X."/>
            <person name="Warfsmann J."/>
            <person name="Weissenbach J."/>
            <person name="White D.D."/>
            <person name="White J.D."/>
            <person name="Wiley G.B."/>
            <person name="Wincker P."/>
            <person name="Xing Y."/>
            <person name="Yang L."/>
            <person name="Yao Z."/>
            <person name="Ying F."/>
            <person name="Zhai J."/>
            <person name="Zhou L."/>
            <person name="Zuber A."/>
            <person name="Denarie J."/>
            <person name="Dixon R.A."/>
            <person name="May G.D."/>
            <person name="Schwartz D.C."/>
            <person name="Rogers J."/>
            <person name="Quetier F."/>
            <person name="Town C.D."/>
            <person name="Roe B.A."/>
        </authorList>
    </citation>
    <scope>NUCLEOTIDE SEQUENCE [LARGE SCALE GENOMIC DNA]</scope>
    <source>
        <strain evidence="1">A17</strain>
        <strain evidence="2 3">cv. Jemalong A17</strain>
    </source>
</reference>
<evidence type="ECO:0000313" key="2">
    <source>
        <dbReference type="EnsemblPlants" id="KEH28248"/>
    </source>
</evidence>
<reference evidence="2" key="3">
    <citation type="submission" date="2015-04" db="UniProtKB">
        <authorList>
            <consortium name="EnsemblPlants"/>
        </authorList>
    </citation>
    <scope>IDENTIFICATION</scope>
    <source>
        <strain evidence="2">cv. Jemalong A17</strain>
    </source>
</reference>